<keyword evidence="3" id="KW-1185">Reference proteome</keyword>
<feature type="compositionally biased region" description="Polar residues" evidence="1">
    <location>
        <begin position="38"/>
        <end position="49"/>
    </location>
</feature>
<dbReference type="RefSeq" id="XP_060325035.1">
    <property type="nucleotide sequence ID" value="XM_060474443.1"/>
</dbReference>
<protein>
    <submittedName>
        <fullName evidence="2">Uncharacterized protein</fullName>
    </submittedName>
</protein>
<dbReference type="GeneID" id="85357991"/>
<accession>A0AA39JK63</accession>
<name>A0AA39JK63_ARMTA</name>
<feature type="compositionally biased region" description="Basic and acidic residues" evidence="1">
    <location>
        <begin position="65"/>
        <end position="76"/>
    </location>
</feature>
<feature type="compositionally biased region" description="Basic and acidic residues" evidence="1">
    <location>
        <begin position="16"/>
        <end position="28"/>
    </location>
</feature>
<evidence type="ECO:0000313" key="2">
    <source>
        <dbReference type="EMBL" id="KAK0444250.1"/>
    </source>
</evidence>
<organism evidence="2 3">
    <name type="scientific">Armillaria tabescens</name>
    <name type="common">Ringless honey mushroom</name>
    <name type="synonym">Agaricus tabescens</name>
    <dbReference type="NCBI Taxonomy" id="1929756"/>
    <lineage>
        <taxon>Eukaryota</taxon>
        <taxon>Fungi</taxon>
        <taxon>Dikarya</taxon>
        <taxon>Basidiomycota</taxon>
        <taxon>Agaricomycotina</taxon>
        <taxon>Agaricomycetes</taxon>
        <taxon>Agaricomycetidae</taxon>
        <taxon>Agaricales</taxon>
        <taxon>Marasmiineae</taxon>
        <taxon>Physalacriaceae</taxon>
        <taxon>Desarmillaria</taxon>
    </lineage>
</organism>
<feature type="region of interest" description="Disordered" evidence="1">
    <location>
        <begin position="1"/>
        <end position="76"/>
    </location>
</feature>
<proteinExistence type="predicted"/>
<reference evidence="2" key="1">
    <citation type="submission" date="2023-06" db="EMBL/GenBank/DDBJ databases">
        <authorList>
            <consortium name="Lawrence Berkeley National Laboratory"/>
            <person name="Ahrendt S."/>
            <person name="Sahu N."/>
            <person name="Indic B."/>
            <person name="Wong-Bajracharya J."/>
            <person name="Merenyi Z."/>
            <person name="Ke H.-M."/>
            <person name="Monk M."/>
            <person name="Kocsube S."/>
            <person name="Drula E."/>
            <person name="Lipzen A."/>
            <person name="Balint B."/>
            <person name="Henrissat B."/>
            <person name="Andreopoulos B."/>
            <person name="Martin F.M."/>
            <person name="Harder C.B."/>
            <person name="Rigling D."/>
            <person name="Ford K.L."/>
            <person name="Foster G.D."/>
            <person name="Pangilinan J."/>
            <person name="Papanicolaou A."/>
            <person name="Barry K."/>
            <person name="LaButti K."/>
            <person name="Viragh M."/>
            <person name="Koriabine M."/>
            <person name="Yan M."/>
            <person name="Riley R."/>
            <person name="Champramary S."/>
            <person name="Plett K.L."/>
            <person name="Tsai I.J."/>
            <person name="Slot J."/>
            <person name="Sipos G."/>
            <person name="Plett J."/>
            <person name="Nagy L.G."/>
            <person name="Grigoriev I.V."/>
        </authorList>
    </citation>
    <scope>NUCLEOTIDE SEQUENCE</scope>
    <source>
        <strain evidence="2">CCBAS 213</strain>
    </source>
</reference>
<comment type="caution">
    <text evidence="2">The sequence shown here is derived from an EMBL/GenBank/DDBJ whole genome shotgun (WGS) entry which is preliminary data.</text>
</comment>
<sequence>MSNPFKTVKSKASGQHKSESAAGEKKEPMFSILPHPAKTNNPSDLNPPNQGAGGLRSDPVMGAHHARDPHIPKQDI</sequence>
<dbReference type="AlphaFoldDB" id="A0AA39JK63"/>
<feature type="compositionally biased region" description="Polar residues" evidence="1">
    <location>
        <begin position="1"/>
        <end position="15"/>
    </location>
</feature>
<dbReference type="Proteomes" id="UP001175211">
    <property type="component" value="Unassembled WGS sequence"/>
</dbReference>
<evidence type="ECO:0000256" key="1">
    <source>
        <dbReference type="SAM" id="MobiDB-lite"/>
    </source>
</evidence>
<evidence type="ECO:0000313" key="3">
    <source>
        <dbReference type="Proteomes" id="UP001175211"/>
    </source>
</evidence>
<gene>
    <name evidence="2" type="ORF">EV420DRAFT_1574966</name>
</gene>
<dbReference type="EMBL" id="JAUEPS010000055">
    <property type="protein sequence ID" value="KAK0444250.1"/>
    <property type="molecule type" value="Genomic_DNA"/>
</dbReference>